<gene>
    <name evidence="2" type="ORF">DYB26_016175</name>
</gene>
<sequence length="393" mass="44757">MARIMYPIVFKLQALGLLETMNDYEVAAELGVARRTIRNWQSKRSKLLAYKGNKKRMKLKPGGRPEVFPDPPGMLEFIHGLRDAEHALTTIHMVAWIKRNQRAWLVSYLTNKKPGTGYNPLLLLLRRFSARHGLSRQRPGTSKRSQEGLEDTRDIFAAEFHREYRAHGSESVYNVDETGIYYDMPPNYIWALRGGSSKISSGEKHSMRMTAVLTTKADGTKLPILFIMKGIPGGRIEANEFPTFPAGHSYAVQEIAWMDGRVWKTYLRTVLHDDIEEASVILVDNFESHVSDASYKIINEERGSHLCPLPPNSTSICQPLDVGVMAPFKRRLQELWLYEDIITGYDDDPFSLTARQKRLALIKRAIAAWDMVSTETIRGSFEKALPQEPMDCQ</sequence>
<evidence type="ECO:0000313" key="2">
    <source>
        <dbReference type="EMBL" id="RHZ40708.1"/>
    </source>
</evidence>
<reference evidence="2 3" key="1">
    <citation type="submission" date="2018-08" db="EMBL/GenBank/DDBJ databases">
        <title>Aphanomyces genome sequencing and annotation.</title>
        <authorList>
            <person name="Minardi D."/>
            <person name="Oidtmann B."/>
            <person name="Van Der Giezen M."/>
            <person name="Studholme D.J."/>
        </authorList>
    </citation>
    <scope>NUCLEOTIDE SEQUENCE [LARGE SCALE GENOMIC DNA]</scope>
    <source>
        <strain evidence="2 3">FDL457</strain>
    </source>
</reference>
<protein>
    <recommendedName>
        <fullName evidence="1">DDE-1 domain-containing protein</fullName>
    </recommendedName>
</protein>
<accession>A0A3R7FKU4</accession>
<dbReference type="AlphaFoldDB" id="A0A3R7FKU4"/>
<dbReference type="Proteomes" id="UP000286510">
    <property type="component" value="Unassembled WGS sequence"/>
</dbReference>
<dbReference type="GO" id="GO:0003677">
    <property type="term" value="F:DNA binding"/>
    <property type="evidence" value="ECO:0007669"/>
    <property type="project" value="TreeGrafter"/>
</dbReference>
<dbReference type="InterPro" id="IPR050863">
    <property type="entry name" value="CenT-Element_Derived"/>
</dbReference>
<comment type="caution">
    <text evidence="2">The sequence shown here is derived from an EMBL/GenBank/DDBJ whole genome shotgun (WGS) entry which is preliminary data.</text>
</comment>
<dbReference type="InterPro" id="IPR004875">
    <property type="entry name" value="DDE_SF_endonuclease_dom"/>
</dbReference>
<name>A0A3R7FKU4_APHAT</name>
<feature type="domain" description="DDE-1" evidence="1">
    <location>
        <begin position="208"/>
        <end position="381"/>
    </location>
</feature>
<dbReference type="Pfam" id="PF03184">
    <property type="entry name" value="DDE_1"/>
    <property type="match status" value="1"/>
</dbReference>
<dbReference type="PANTHER" id="PTHR19303">
    <property type="entry name" value="TRANSPOSON"/>
    <property type="match status" value="1"/>
</dbReference>
<dbReference type="PANTHER" id="PTHR19303:SF57">
    <property type="entry name" value="HTH CENPB-TYPE DOMAIN-CONTAINING PROTEIN"/>
    <property type="match status" value="1"/>
</dbReference>
<dbReference type="Gene3D" id="3.30.420.10">
    <property type="entry name" value="Ribonuclease H-like superfamily/Ribonuclease H"/>
    <property type="match status" value="1"/>
</dbReference>
<proteinExistence type="predicted"/>
<dbReference type="VEuPathDB" id="FungiDB:H257_16814"/>
<dbReference type="VEuPathDB" id="FungiDB:H257_16815"/>
<organism evidence="2 3">
    <name type="scientific">Aphanomyces astaci</name>
    <name type="common">Crayfish plague agent</name>
    <dbReference type="NCBI Taxonomy" id="112090"/>
    <lineage>
        <taxon>Eukaryota</taxon>
        <taxon>Sar</taxon>
        <taxon>Stramenopiles</taxon>
        <taxon>Oomycota</taxon>
        <taxon>Saprolegniomycetes</taxon>
        <taxon>Saprolegniales</taxon>
        <taxon>Verrucalvaceae</taxon>
        <taxon>Aphanomyces</taxon>
    </lineage>
</organism>
<dbReference type="InterPro" id="IPR036397">
    <property type="entry name" value="RNaseH_sf"/>
</dbReference>
<dbReference type="GO" id="GO:0005634">
    <property type="term" value="C:nucleus"/>
    <property type="evidence" value="ECO:0007669"/>
    <property type="project" value="TreeGrafter"/>
</dbReference>
<evidence type="ECO:0000259" key="1">
    <source>
        <dbReference type="Pfam" id="PF03184"/>
    </source>
</evidence>
<evidence type="ECO:0000313" key="3">
    <source>
        <dbReference type="Proteomes" id="UP000286510"/>
    </source>
</evidence>
<dbReference type="EMBL" id="QUTF01006256">
    <property type="protein sequence ID" value="RHZ40708.1"/>
    <property type="molecule type" value="Genomic_DNA"/>
</dbReference>